<reference evidence="1 2" key="1">
    <citation type="submission" date="2019-06" db="EMBL/GenBank/DDBJ databases">
        <title>Draft genomes of female and male turbot (Scophthalmus maximus).</title>
        <authorList>
            <person name="Xu H."/>
            <person name="Xu X.-W."/>
            <person name="Shao C."/>
            <person name="Chen S."/>
        </authorList>
    </citation>
    <scope>NUCLEOTIDE SEQUENCE [LARGE SCALE GENOMIC DNA]</scope>
    <source>
        <strain evidence="1">Ysfricsl-2016a</strain>
        <tissue evidence="1">Blood</tissue>
    </source>
</reference>
<dbReference type="Proteomes" id="UP000438429">
    <property type="component" value="Unassembled WGS sequence"/>
</dbReference>
<protein>
    <submittedName>
        <fullName evidence="1">Uncharacterized protein</fullName>
    </submittedName>
</protein>
<proteinExistence type="predicted"/>
<accession>A0A6A4RRN5</accession>
<dbReference type="AlphaFoldDB" id="A0A6A4RRN5"/>
<comment type="caution">
    <text evidence="1">The sequence shown here is derived from an EMBL/GenBank/DDBJ whole genome shotgun (WGS) entry which is preliminary data.</text>
</comment>
<evidence type="ECO:0000313" key="1">
    <source>
        <dbReference type="EMBL" id="KAF0022815.1"/>
    </source>
</evidence>
<evidence type="ECO:0000313" key="2">
    <source>
        <dbReference type="Proteomes" id="UP000438429"/>
    </source>
</evidence>
<gene>
    <name evidence="1" type="ORF">F2P81_024796</name>
</gene>
<name>A0A6A4RRN5_SCOMX</name>
<organism evidence="1 2">
    <name type="scientific">Scophthalmus maximus</name>
    <name type="common">Turbot</name>
    <name type="synonym">Psetta maxima</name>
    <dbReference type="NCBI Taxonomy" id="52904"/>
    <lineage>
        <taxon>Eukaryota</taxon>
        <taxon>Metazoa</taxon>
        <taxon>Chordata</taxon>
        <taxon>Craniata</taxon>
        <taxon>Vertebrata</taxon>
        <taxon>Euteleostomi</taxon>
        <taxon>Actinopterygii</taxon>
        <taxon>Neopterygii</taxon>
        <taxon>Teleostei</taxon>
        <taxon>Neoteleostei</taxon>
        <taxon>Acanthomorphata</taxon>
        <taxon>Carangaria</taxon>
        <taxon>Pleuronectiformes</taxon>
        <taxon>Pleuronectoidei</taxon>
        <taxon>Scophthalmidae</taxon>
        <taxon>Scophthalmus</taxon>
    </lineage>
</organism>
<dbReference type="EMBL" id="VEVO01000023">
    <property type="protein sequence ID" value="KAF0022815.1"/>
    <property type="molecule type" value="Genomic_DNA"/>
</dbReference>
<sequence>MRALVGAELPPLGVRVNNTIDTGTGEARINMNKKNIHVVVLSIYSHVSSTLMRRSFAVGFVSVSQYMDELR</sequence>